<feature type="transmembrane region" description="Helical" evidence="1">
    <location>
        <begin position="76"/>
        <end position="96"/>
    </location>
</feature>
<dbReference type="AlphaFoldDB" id="A0A364N5W7"/>
<feature type="transmembrane region" description="Helical" evidence="1">
    <location>
        <begin position="452"/>
        <end position="475"/>
    </location>
</feature>
<keyword evidence="1" id="KW-0472">Membrane</keyword>
<dbReference type="Proteomes" id="UP000249619">
    <property type="component" value="Unassembled WGS sequence"/>
</dbReference>
<sequence length="759" mass="84016">MFSKKPDASSSRLSIGWRRTGIINLVSIWLLSIVILTLLSVSASNFRKHDTEGDVPAPGLSVIYRGSCSHSSNVDISVHILINAIGTLIIASSNFFMQILTAPTRKDIDRAHQRQKSLEIGVQSLHNLAQETASCTKGFFWMLLCLSSIPFHLFFNASVYTVNVSTESMLLLTTEQFLHGADFQIPGIGAQEYDWESPGWPFPYDGRVERATAFVGSMAADATSWKNMSVDACMDIYNDPMRPLRAHRNVVMVVRDPADPAKDGWRTSEVRKDLNATLQSDLVNSLFFMDDLWRNDYYIQWSASDVDFGSGLRSLAETLHMNLETKMIKPEYTAEPAELEAMYCMVEPYEEACEVRVVNTILLVCWIFSIVKALVCLRAFFLLRRKNLLVTLGDAIDSFISTPDSFTGRMCCAGAPTEERFRREKQVQWSREPSPWNGVSKRLGIAVSRGRWIASYLIFIIFIGIGIGLLGAGSFRQPVTKSSFGRTPQTLGHNINPGGAIRSDDMGDMHRALYANLPHLALATCYFLYNNILTRLLSEREISQYGVSFQPLRVSLARGAQKPTHRLQLPYAWSIPLISISGFLHWMLSNCIFPKVNVGYEFYPPYKPGTWTGRGLGYSTLALLITLVACVAAVLLPVGLGCTKLRSDMLVVRNDSAVLAAACHAVVPEASADVGVQGDEVMEALMSRGEVVDMGCGERGKEGGEVEIREDSALRGLAAGKLRWGVVVRGLDGRVGHLAFGNEEQYCGPPEDGHWYAGS</sequence>
<keyword evidence="1" id="KW-0812">Transmembrane</keyword>
<dbReference type="PANTHER" id="PTHR35395:SF1">
    <property type="entry name" value="DUF6536 DOMAIN-CONTAINING PROTEIN"/>
    <property type="match status" value="1"/>
</dbReference>
<evidence type="ECO:0000256" key="1">
    <source>
        <dbReference type="SAM" id="Phobius"/>
    </source>
</evidence>
<keyword evidence="4" id="KW-1185">Reference proteome</keyword>
<dbReference type="STRING" id="183478.A0A364N5W7"/>
<name>A0A364N5W7_STELY</name>
<feature type="transmembrane region" description="Helical" evidence="1">
    <location>
        <begin position="512"/>
        <end position="529"/>
    </location>
</feature>
<organism evidence="3 4">
    <name type="scientific">Stemphylium lycopersici</name>
    <name type="common">Tomato gray leaf spot disease fungus</name>
    <name type="synonym">Thyrospora lycopersici</name>
    <dbReference type="NCBI Taxonomy" id="183478"/>
    <lineage>
        <taxon>Eukaryota</taxon>
        <taxon>Fungi</taxon>
        <taxon>Dikarya</taxon>
        <taxon>Ascomycota</taxon>
        <taxon>Pezizomycotina</taxon>
        <taxon>Dothideomycetes</taxon>
        <taxon>Pleosporomycetidae</taxon>
        <taxon>Pleosporales</taxon>
        <taxon>Pleosporineae</taxon>
        <taxon>Pleosporaceae</taxon>
        <taxon>Stemphylium</taxon>
    </lineage>
</organism>
<evidence type="ECO:0000259" key="2">
    <source>
        <dbReference type="Pfam" id="PF20163"/>
    </source>
</evidence>
<dbReference type="EMBL" id="QGDH01000050">
    <property type="protein sequence ID" value="RAR12289.1"/>
    <property type="molecule type" value="Genomic_DNA"/>
</dbReference>
<feature type="transmembrane region" description="Helical" evidence="1">
    <location>
        <begin position="616"/>
        <end position="640"/>
    </location>
</feature>
<gene>
    <name evidence="3" type="ORF">DDE83_004177</name>
</gene>
<proteinExistence type="predicted"/>
<comment type="caution">
    <text evidence="3">The sequence shown here is derived from an EMBL/GenBank/DDBJ whole genome shotgun (WGS) entry which is preliminary data.</text>
</comment>
<feature type="transmembrane region" description="Helical" evidence="1">
    <location>
        <begin position="139"/>
        <end position="160"/>
    </location>
</feature>
<dbReference type="PANTHER" id="PTHR35395">
    <property type="entry name" value="DUF6536 DOMAIN-CONTAINING PROTEIN"/>
    <property type="match status" value="1"/>
</dbReference>
<evidence type="ECO:0000313" key="4">
    <source>
        <dbReference type="Proteomes" id="UP000249619"/>
    </source>
</evidence>
<reference evidence="4" key="1">
    <citation type="submission" date="2018-05" db="EMBL/GenBank/DDBJ databases">
        <title>Draft genome sequence of Stemphylium lycopersici strain CIDEFI 213.</title>
        <authorList>
            <person name="Medina R."/>
            <person name="Franco M.E.E."/>
            <person name="Lucentini C.G."/>
            <person name="Saparrat M.C.N."/>
            <person name="Balatti P.A."/>
        </authorList>
    </citation>
    <scope>NUCLEOTIDE SEQUENCE [LARGE SCALE GENOMIC DNA]</scope>
    <source>
        <strain evidence="4">CIDEFI 213</strain>
    </source>
</reference>
<accession>A0A364N5W7</accession>
<feature type="domain" description="DUF6536" evidence="2">
    <location>
        <begin position="17"/>
        <end position="178"/>
    </location>
</feature>
<keyword evidence="1" id="KW-1133">Transmembrane helix</keyword>
<dbReference type="InterPro" id="IPR046623">
    <property type="entry name" value="DUF6536"/>
</dbReference>
<feature type="transmembrane region" description="Helical" evidence="1">
    <location>
        <begin position="571"/>
        <end position="596"/>
    </location>
</feature>
<evidence type="ECO:0000313" key="3">
    <source>
        <dbReference type="EMBL" id="RAR12289.1"/>
    </source>
</evidence>
<feature type="transmembrane region" description="Helical" evidence="1">
    <location>
        <begin position="21"/>
        <end position="41"/>
    </location>
</feature>
<protein>
    <recommendedName>
        <fullName evidence="2">DUF6536 domain-containing protein</fullName>
    </recommendedName>
</protein>
<feature type="transmembrane region" description="Helical" evidence="1">
    <location>
        <begin position="361"/>
        <end position="383"/>
    </location>
</feature>
<dbReference type="Pfam" id="PF20163">
    <property type="entry name" value="DUF6536"/>
    <property type="match status" value="1"/>
</dbReference>